<dbReference type="Proteomes" id="UP000002415">
    <property type="component" value="Chromosome"/>
</dbReference>
<proteinExistence type="predicted"/>
<protein>
    <submittedName>
        <fullName evidence="1">Uncharacterized protein</fullName>
    </submittedName>
</protein>
<evidence type="ECO:0000313" key="2">
    <source>
        <dbReference type="Proteomes" id="UP000002415"/>
    </source>
</evidence>
<dbReference type="OrthoDB" id="47662at2"/>
<dbReference type="KEGG" id="fno:Fnod_0385"/>
<name>A7HK17_FERNB</name>
<organism evidence="1 2">
    <name type="scientific">Fervidobacterium nodosum (strain ATCC 35602 / DSM 5306 / Rt17-B1)</name>
    <dbReference type="NCBI Taxonomy" id="381764"/>
    <lineage>
        <taxon>Bacteria</taxon>
        <taxon>Thermotogati</taxon>
        <taxon>Thermotogota</taxon>
        <taxon>Thermotogae</taxon>
        <taxon>Thermotogales</taxon>
        <taxon>Fervidobacteriaceae</taxon>
        <taxon>Fervidobacterium</taxon>
    </lineage>
</organism>
<dbReference type="HOGENOM" id="CLU_1072611_0_0_0"/>
<reference evidence="1 2" key="2">
    <citation type="journal article" date="2009" name="Proc. Natl. Acad. Sci. U.S.A.">
        <title>On the chimeric nature, thermophilic origin, and phylogenetic placement of the Thermotogales.</title>
        <authorList>
            <person name="Zhaxybayeva O."/>
            <person name="Swithers K.S."/>
            <person name="Lapierre P."/>
            <person name="Fournier G.P."/>
            <person name="Bickhart D.M."/>
            <person name="DeBoy R.T."/>
            <person name="Nelson K.E."/>
            <person name="Nesbo C.L."/>
            <person name="Doolittle W.F."/>
            <person name="Gogarten J.P."/>
            <person name="Noll K.M."/>
        </authorList>
    </citation>
    <scope>NUCLEOTIDE SEQUENCE [LARGE SCALE GENOMIC DNA]</scope>
    <source>
        <strain evidence="2">ATCC 35602 / DSM 5306 / Rt17-B1</strain>
    </source>
</reference>
<gene>
    <name evidence="1" type="ordered locus">Fnod_0385</name>
</gene>
<dbReference type="STRING" id="381764.Fnod_0385"/>
<dbReference type="AlphaFoldDB" id="A7HK17"/>
<dbReference type="RefSeq" id="WP_011993570.1">
    <property type="nucleotide sequence ID" value="NC_009718.1"/>
</dbReference>
<evidence type="ECO:0000313" key="1">
    <source>
        <dbReference type="EMBL" id="ABS60250.1"/>
    </source>
</evidence>
<accession>A7HK17</accession>
<dbReference type="eggNOG" id="ENOG502ZEI1">
    <property type="taxonomic scope" value="Bacteria"/>
</dbReference>
<keyword evidence="2" id="KW-1185">Reference proteome</keyword>
<sequence>MRIAREIIETLKMELGIIKYKFIDLNLDSKQISLDINIVPSFSGFSFTMPDIKEIALSKNNLKIDSLFQNVDAMIKNFSVSDFKKSIETLYFPNKETFESKGIERIVVKFSDVIEKINFQKKEVNIDLLEKKLSISSIETNIILQIKIKNTKLLLKKYISFKSNFLGNLSFCFYLPCEYVEKEKILNAVKALREKYDISKLKFYAYYKDIPLGIAKNIRIANSKKLFVLYDIEKIRKSKGELKNIIVFRYEDKYLYYSV</sequence>
<dbReference type="EMBL" id="CP000771">
    <property type="protein sequence ID" value="ABS60250.1"/>
    <property type="molecule type" value="Genomic_DNA"/>
</dbReference>
<reference evidence="1 2" key="1">
    <citation type="submission" date="2007-07" db="EMBL/GenBank/DDBJ databases">
        <title>Complete sequence of Fervidobacterium nodosum Rt17-B1.</title>
        <authorList>
            <consortium name="US DOE Joint Genome Institute"/>
            <person name="Copeland A."/>
            <person name="Lucas S."/>
            <person name="Lapidus A."/>
            <person name="Barry K."/>
            <person name="Glavina del Rio T."/>
            <person name="Dalin E."/>
            <person name="Tice H."/>
            <person name="Pitluck S."/>
            <person name="Saunders E."/>
            <person name="Brettin T."/>
            <person name="Bruce D."/>
            <person name="Detter J.C."/>
            <person name="Han C."/>
            <person name="Schmutz J."/>
            <person name="Larimer F."/>
            <person name="Land M."/>
            <person name="Hauser L."/>
            <person name="Kyrpides N."/>
            <person name="Mikhailova N."/>
            <person name="Nelson K."/>
            <person name="Gogarten J.P."/>
            <person name="Noll K."/>
            <person name="Richardson P."/>
        </authorList>
    </citation>
    <scope>NUCLEOTIDE SEQUENCE [LARGE SCALE GENOMIC DNA]</scope>
    <source>
        <strain evidence="2">ATCC 35602 / DSM 5306 / Rt17-B1</strain>
    </source>
</reference>